<comment type="caution">
    <text evidence="2">The sequence shown here is derived from an EMBL/GenBank/DDBJ whole genome shotgun (WGS) entry which is preliminary data.</text>
</comment>
<evidence type="ECO:0000313" key="3">
    <source>
        <dbReference type="Proteomes" id="UP000197138"/>
    </source>
</evidence>
<evidence type="ECO:0000256" key="1">
    <source>
        <dbReference type="SAM" id="MobiDB-lite"/>
    </source>
</evidence>
<accession>A0A218WEZ3</accession>
<organism evidence="2 3">
    <name type="scientific">Punica granatum</name>
    <name type="common">Pomegranate</name>
    <dbReference type="NCBI Taxonomy" id="22663"/>
    <lineage>
        <taxon>Eukaryota</taxon>
        <taxon>Viridiplantae</taxon>
        <taxon>Streptophyta</taxon>
        <taxon>Embryophyta</taxon>
        <taxon>Tracheophyta</taxon>
        <taxon>Spermatophyta</taxon>
        <taxon>Magnoliopsida</taxon>
        <taxon>eudicotyledons</taxon>
        <taxon>Gunneridae</taxon>
        <taxon>Pentapetalae</taxon>
        <taxon>rosids</taxon>
        <taxon>malvids</taxon>
        <taxon>Myrtales</taxon>
        <taxon>Lythraceae</taxon>
        <taxon>Punica</taxon>
    </lineage>
</organism>
<protein>
    <submittedName>
        <fullName evidence="2">Uncharacterized protein</fullName>
    </submittedName>
</protein>
<proteinExistence type="predicted"/>
<dbReference type="EMBL" id="MTKT01004486">
    <property type="protein sequence ID" value="OWM71059.1"/>
    <property type="molecule type" value="Genomic_DNA"/>
</dbReference>
<sequence>MAGRRCHLTPTTQLEGRNPSRPAPLPSPICAPQYNLWEPLFPHGPHLLPGSGLPVYLLEGPMMTLNARLYCQAWLRPDDSYFSHSPWLSPQQANCTQEAALVSMEERAVPVWEGTAPPVPAAAGATTGLRIKGEEGKRRQVRGRRKLVNLQDSLQFKKRSSRLYRSPKWQIFVENFGK</sequence>
<dbReference type="Proteomes" id="UP000197138">
    <property type="component" value="Unassembled WGS sequence"/>
</dbReference>
<reference evidence="3" key="1">
    <citation type="journal article" date="2017" name="Plant J.">
        <title>The pomegranate (Punica granatum L.) genome and the genomics of punicalagin biosynthesis.</title>
        <authorList>
            <person name="Qin G."/>
            <person name="Xu C."/>
            <person name="Ming R."/>
            <person name="Tang H."/>
            <person name="Guyot R."/>
            <person name="Kramer E.M."/>
            <person name="Hu Y."/>
            <person name="Yi X."/>
            <person name="Qi Y."/>
            <person name="Xu X."/>
            <person name="Gao Z."/>
            <person name="Pan H."/>
            <person name="Jian J."/>
            <person name="Tian Y."/>
            <person name="Yue Z."/>
            <person name="Xu Y."/>
        </authorList>
    </citation>
    <scope>NUCLEOTIDE SEQUENCE [LARGE SCALE GENOMIC DNA]</scope>
    <source>
        <strain evidence="3">cv. Dabenzi</strain>
    </source>
</reference>
<evidence type="ECO:0000313" key="2">
    <source>
        <dbReference type="EMBL" id="OWM71059.1"/>
    </source>
</evidence>
<feature type="region of interest" description="Disordered" evidence="1">
    <location>
        <begin position="1"/>
        <end position="25"/>
    </location>
</feature>
<name>A0A218WEZ3_PUNGR</name>
<dbReference type="AlphaFoldDB" id="A0A218WEZ3"/>
<gene>
    <name evidence="2" type="ORF">CDL15_Pgr011186</name>
</gene>